<dbReference type="InterPro" id="IPR050621">
    <property type="entry name" value="Tudor_domain_containing"/>
</dbReference>
<feature type="domain" description="Tudor" evidence="3">
    <location>
        <begin position="331"/>
        <end position="390"/>
    </location>
</feature>
<dbReference type="GO" id="GO:0003723">
    <property type="term" value="F:RNA binding"/>
    <property type="evidence" value="ECO:0007669"/>
    <property type="project" value="UniProtKB-UniRule"/>
</dbReference>
<dbReference type="GO" id="GO:0005739">
    <property type="term" value="C:mitochondrion"/>
    <property type="evidence" value="ECO:0007669"/>
    <property type="project" value="UniProtKB-ARBA"/>
</dbReference>
<dbReference type="AlphaFoldDB" id="A0A851FKT9"/>
<evidence type="ECO:0000313" key="4">
    <source>
        <dbReference type="EMBL" id="NWI93618.1"/>
    </source>
</evidence>
<dbReference type="Gene3D" id="2.40.50.90">
    <property type="match status" value="1"/>
</dbReference>
<dbReference type="Pfam" id="PF00013">
    <property type="entry name" value="KH_1"/>
    <property type="match status" value="2"/>
</dbReference>
<dbReference type="InterPro" id="IPR002999">
    <property type="entry name" value="Tudor"/>
</dbReference>
<dbReference type="SMART" id="SM00333">
    <property type="entry name" value="TUDOR"/>
    <property type="match status" value="1"/>
</dbReference>
<dbReference type="PANTHER" id="PTHR22948">
    <property type="entry name" value="TUDOR DOMAIN CONTAINING PROTEIN"/>
    <property type="match status" value="1"/>
</dbReference>
<protein>
    <submittedName>
        <fullName evidence="4">TDRKH protein</fullName>
    </submittedName>
</protein>
<dbReference type="EMBL" id="WEKX01019686">
    <property type="protein sequence ID" value="NWI93618.1"/>
    <property type="molecule type" value="Genomic_DNA"/>
</dbReference>
<dbReference type="PANTHER" id="PTHR22948:SF18">
    <property type="entry name" value="TUDOR AND KH DOMAIN-CONTAINING PROTEIN"/>
    <property type="match status" value="1"/>
</dbReference>
<dbReference type="Gene3D" id="2.30.30.140">
    <property type="match status" value="1"/>
</dbReference>
<dbReference type="GO" id="GO:0007283">
    <property type="term" value="P:spermatogenesis"/>
    <property type="evidence" value="ECO:0007669"/>
    <property type="project" value="TreeGrafter"/>
</dbReference>
<accession>A0A851FKT9</accession>
<comment type="caution">
    <text evidence="4">The sequence shown here is derived from an EMBL/GenBank/DDBJ whole genome shotgun (WGS) entry which is preliminary data.</text>
</comment>
<feature type="region of interest" description="Disordered" evidence="2">
    <location>
        <begin position="211"/>
        <end position="269"/>
    </location>
</feature>
<dbReference type="InterPro" id="IPR004087">
    <property type="entry name" value="KH_dom"/>
</dbReference>
<dbReference type="Gene3D" id="3.30.1370.10">
    <property type="entry name" value="K Homology domain, type 1"/>
    <property type="match status" value="2"/>
</dbReference>
<sequence length="480" mass="52439">EAPVTFVGDEGLEVELRVPRRALKHLIGHRGNTINRLRRQTGAQIEVEEQEEEEEALVQFWGSPAQVCHARAAVQRLVAESAPVAEELRVPWRAVGRIIGRGGETVRGICRSSGARVECLRDHNSKLDPVQVVQLSGTRKEVEAAKRLILEKLSEDAAFRRELALAAAARCPRKQPLGSPREPELRNPDGIPEWRDGPWDVEWAAGLILGQDGNEEPEDGSEELENGNEEPQRNPRLWNAEAKGSPGVTPGTLPGCGGSEEVLLHPPPLPAVPSPDFGFQADEHLDVYVSAAEDPGHFWIQILGNRSLQLDKLTAEMGHFYSSGPAVPPPSVDVGDIVAALYPPHGDWYRARVLGVLDNGHFDLYYVDFGDNGEAPRESLRALRGDFLSLPFQAIECSLAGIVPAGGGWSEPALDAFERLTHCAQWTPLVAQISSYSQSGLCPRPSVRLFADHQGQRLDVGAELIRLGFALPGPPEEQED</sequence>
<dbReference type="InterPro" id="IPR035437">
    <property type="entry name" value="SNase_OB-fold_sf"/>
</dbReference>
<proteinExistence type="predicted"/>
<dbReference type="OrthoDB" id="9995375at2759"/>
<feature type="non-terminal residue" evidence="4">
    <location>
        <position position="480"/>
    </location>
</feature>
<feature type="compositionally biased region" description="Acidic residues" evidence="2">
    <location>
        <begin position="213"/>
        <end position="228"/>
    </location>
</feature>
<evidence type="ECO:0000313" key="5">
    <source>
        <dbReference type="Proteomes" id="UP000633448"/>
    </source>
</evidence>
<keyword evidence="5" id="KW-1185">Reference proteome</keyword>
<dbReference type="Pfam" id="PF00567">
    <property type="entry name" value="TUDOR"/>
    <property type="match status" value="1"/>
</dbReference>
<organism evidence="4 5">
    <name type="scientific">Pitta sordida</name>
    <name type="common">Hooded pitta</name>
    <dbReference type="NCBI Taxonomy" id="9163"/>
    <lineage>
        <taxon>Eukaryota</taxon>
        <taxon>Metazoa</taxon>
        <taxon>Chordata</taxon>
        <taxon>Craniata</taxon>
        <taxon>Vertebrata</taxon>
        <taxon>Euteleostomi</taxon>
        <taxon>Archelosauria</taxon>
        <taxon>Archosauria</taxon>
        <taxon>Dinosauria</taxon>
        <taxon>Saurischia</taxon>
        <taxon>Theropoda</taxon>
        <taxon>Coelurosauria</taxon>
        <taxon>Aves</taxon>
        <taxon>Neognathae</taxon>
        <taxon>Neoaves</taxon>
        <taxon>Telluraves</taxon>
        <taxon>Australaves</taxon>
        <taxon>Passeriformes</taxon>
        <taxon>Pittidae</taxon>
        <taxon>Pitta</taxon>
    </lineage>
</organism>
<evidence type="ECO:0000256" key="1">
    <source>
        <dbReference type="PROSITE-ProRule" id="PRU00117"/>
    </source>
</evidence>
<keyword evidence="1" id="KW-0694">RNA-binding</keyword>
<dbReference type="SUPFAM" id="SSF54791">
    <property type="entry name" value="Eukaryotic type KH-domain (KH-domain type I)"/>
    <property type="match status" value="2"/>
</dbReference>
<dbReference type="PROSITE" id="PS50084">
    <property type="entry name" value="KH_TYPE_1"/>
    <property type="match status" value="2"/>
</dbReference>
<dbReference type="InterPro" id="IPR004088">
    <property type="entry name" value="KH_dom_type_1"/>
</dbReference>
<dbReference type="InterPro" id="IPR036612">
    <property type="entry name" value="KH_dom_type_1_sf"/>
</dbReference>
<evidence type="ECO:0000256" key="2">
    <source>
        <dbReference type="SAM" id="MobiDB-lite"/>
    </source>
</evidence>
<dbReference type="PROSITE" id="PS50304">
    <property type="entry name" value="TUDOR"/>
    <property type="match status" value="1"/>
</dbReference>
<evidence type="ECO:0000259" key="3">
    <source>
        <dbReference type="PROSITE" id="PS50304"/>
    </source>
</evidence>
<dbReference type="GO" id="GO:0030719">
    <property type="term" value="P:P granule organization"/>
    <property type="evidence" value="ECO:0007669"/>
    <property type="project" value="TreeGrafter"/>
</dbReference>
<reference evidence="4" key="1">
    <citation type="submission" date="2019-10" db="EMBL/GenBank/DDBJ databases">
        <title>Bird 10,000 Genomes (B10K) Project - Family phase.</title>
        <authorList>
            <person name="Zhang G."/>
        </authorList>
    </citation>
    <scope>NUCLEOTIDE SEQUENCE</scope>
    <source>
        <strain evidence="4">B10K-DU-002-53</strain>
        <tissue evidence="4">Muscle</tissue>
    </source>
</reference>
<feature type="non-terminal residue" evidence="4">
    <location>
        <position position="1"/>
    </location>
</feature>
<dbReference type="SMART" id="SM00322">
    <property type="entry name" value="KH"/>
    <property type="match status" value="2"/>
</dbReference>
<name>A0A851FKT9_PITSO</name>
<dbReference type="Proteomes" id="UP000633448">
    <property type="component" value="Unassembled WGS sequence"/>
</dbReference>
<dbReference type="GO" id="GO:0034587">
    <property type="term" value="P:piRNA processing"/>
    <property type="evidence" value="ECO:0007669"/>
    <property type="project" value="TreeGrafter"/>
</dbReference>
<gene>
    <name evidence="4" type="primary">Tdrkh</name>
    <name evidence="4" type="ORF">PITSOR_R08469</name>
</gene>
<dbReference type="SUPFAM" id="SSF63748">
    <property type="entry name" value="Tudor/PWWP/MBT"/>
    <property type="match status" value="1"/>
</dbReference>
<dbReference type="GO" id="GO:0043186">
    <property type="term" value="C:P granule"/>
    <property type="evidence" value="ECO:0007669"/>
    <property type="project" value="TreeGrafter"/>
</dbReference>